<dbReference type="AlphaFoldDB" id="A0A174TN41"/>
<reference evidence="2 3" key="1">
    <citation type="submission" date="2015-09" db="EMBL/GenBank/DDBJ databases">
        <authorList>
            <consortium name="Pathogen Informatics"/>
        </authorList>
    </citation>
    <scope>NUCLEOTIDE SEQUENCE [LARGE SCALE GENOMIC DNA]</scope>
    <source>
        <strain evidence="2 3">2789STDY5834939</strain>
    </source>
</reference>
<sequence length="146" mass="16064">MDNEKKTNAAETGGTSDGMIKDMAEAAEKLEQEAKRADADYSSYTHVFQPPFIYEGRTYDALTFNWDALTGKDSLAIEAEMMLKGKTLILPAYTGEYLVGMAARACTCRDDSGNRTVSTNTICALPLKDFQAICNRARNFLLRAGL</sequence>
<dbReference type="EMBL" id="CZBE01000027">
    <property type="protein sequence ID" value="CUQ11242.1"/>
    <property type="molecule type" value="Genomic_DNA"/>
</dbReference>
<evidence type="ECO:0000313" key="2">
    <source>
        <dbReference type="EMBL" id="CUQ11242.1"/>
    </source>
</evidence>
<accession>A0A174TN41</accession>
<protein>
    <submittedName>
        <fullName evidence="2">Uncharacterized protein</fullName>
    </submittedName>
</protein>
<dbReference type="RefSeq" id="WP_055245880.1">
    <property type="nucleotide sequence ID" value="NZ_CZBE01000027.1"/>
</dbReference>
<dbReference type="OrthoDB" id="2082314at2"/>
<dbReference type="Proteomes" id="UP000095765">
    <property type="component" value="Unassembled WGS sequence"/>
</dbReference>
<proteinExistence type="predicted"/>
<organism evidence="2 3">
    <name type="scientific">Anaerotruncus colihominis</name>
    <dbReference type="NCBI Taxonomy" id="169435"/>
    <lineage>
        <taxon>Bacteria</taxon>
        <taxon>Bacillati</taxon>
        <taxon>Bacillota</taxon>
        <taxon>Clostridia</taxon>
        <taxon>Eubacteriales</taxon>
        <taxon>Oscillospiraceae</taxon>
        <taxon>Anaerotruncus</taxon>
    </lineage>
</organism>
<gene>
    <name evidence="2" type="ORF">ERS852551_03150</name>
</gene>
<evidence type="ECO:0000256" key="1">
    <source>
        <dbReference type="SAM" id="MobiDB-lite"/>
    </source>
</evidence>
<evidence type="ECO:0000313" key="3">
    <source>
        <dbReference type="Proteomes" id="UP000095765"/>
    </source>
</evidence>
<feature type="region of interest" description="Disordered" evidence="1">
    <location>
        <begin position="1"/>
        <end position="27"/>
    </location>
</feature>
<name>A0A174TN41_9FIRM</name>